<dbReference type="PANTHER" id="PTHR42852:SF17">
    <property type="entry name" value="THIOREDOXIN-LIKE PROTEIN HI_1115"/>
    <property type="match status" value="1"/>
</dbReference>
<dbReference type="CDD" id="cd02966">
    <property type="entry name" value="TlpA_like_family"/>
    <property type="match status" value="1"/>
</dbReference>
<dbReference type="InterPro" id="IPR000866">
    <property type="entry name" value="AhpC/TSA"/>
</dbReference>
<gene>
    <name evidence="3" type="ORF">B1756_18425</name>
</gene>
<dbReference type="InterPro" id="IPR013766">
    <property type="entry name" value="Thioredoxin_domain"/>
</dbReference>
<evidence type="ECO:0000313" key="3">
    <source>
        <dbReference type="EMBL" id="ARS91503.1"/>
    </source>
</evidence>
<dbReference type="InterPro" id="IPR050553">
    <property type="entry name" value="Thioredoxin_ResA/DsbE_sf"/>
</dbReference>
<dbReference type="GO" id="GO:0016209">
    <property type="term" value="F:antioxidant activity"/>
    <property type="evidence" value="ECO:0007669"/>
    <property type="project" value="InterPro"/>
</dbReference>
<dbReference type="Pfam" id="PF00578">
    <property type="entry name" value="AhpC-TSA"/>
    <property type="match status" value="1"/>
</dbReference>
<accession>A0A2Z2HX98</accession>
<reference evidence="4" key="1">
    <citation type="submission" date="2017-02" db="EMBL/GenBank/DDBJ databases">
        <title>Natronthermophilus aegyptiacus gen. nov.,sp. nov., an aerobic, extremely halophilic alkalithermophilic archaeon isolated from the athalassohaline Wadi An Natrun, Egypt.</title>
        <authorList>
            <person name="Zhao B."/>
        </authorList>
    </citation>
    <scope>NUCLEOTIDE SEQUENCE [LARGE SCALE GENOMIC DNA]</scope>
    <source>
        <strain evidence="4">JW/NM-HA 15</strain>
    </source>
</reference>
<evidence type="ECO:0000313" key="4">
    <source>
        <dbReference type="Proteomes" id="UP000250088"/>
    </source>
</evidence>
<dbReference type="SUPFAM" id="SSF52833">
    <property type="entry name" value="Thioredoxin-like"/>
    <property type="match status" value="1"/>
</dbReference>
<name>A0A2Z2HX98_9EURY</name>
<dbReference type="Proteomes" id="UP000250088">
    <property type="component" value="Chromosome"/>
</dbReference>
<organism evidence="3 4">
    <name type="scientific">Natrarchaeobaculum aegyptiacum</name>
    <dbReference type="NCBI Taxonomy" id="745377"/>
    <lineage>
        <taxon>Archaea</taxon>
        <taxon>Methanobacteriati</taxon>
        <taxon>Methanobacteriota</taxon>
        <taxon>Stenosarchaea group</taxon>
        <taxon>Halobacteria</taxon>
        <taxon>Halobacteriales</taxon>
        <taxon>Natrialbaceae</taxon>
        <taxon>Natrarchaeobaculum</taxon>
    </lineage>
</organism>
<evidence type="ECO:0000259" key="2">
    <source>
        <dbReference type="PROSITE" id="PS51352"/>
    </source>
</evidence>
<protein>
    <recommendedName>
        <fullName evidence="2">Thioredoxin domain-containing protein</fullName>
    </recommendedName>
</protein>
<dbReference type="PANTHER" id="PTHR42852">
    <property type="entry name" value="THIOL:DISULFIDE INTERCHANGE PROTEIN DSBE"/>
    <property type="match status" value="1"/>
</dbReference>
<feature type="region of interest" description="Disordered" evidence="1">
    <location>
        <begin position="31"/>
        <end position="50"/>
    </location>
</feature>
<dbReference type="OrthoDB" id="115386at2157"/>
<dbReference type="GO" id="GO:0016491">
    <property type="term" value="F:oxidoreductase activity"/>
    <property type="evidence" value="ECO:0007669"/>
    <property type="project" value="InterPro"/>
</dbReference>
<evidence type="ECO:0000256" key="1">
    <source>
        <dbReference type="SAM" id="MobiDB-lite"/>
    </source>
</evidence>
<dbReference type="EMBL" id="CP019893">
    <property type="protein sequence ID" value="ARS91503.1"/>
    <property type="molecule type" value="Genomic_DNA"/>
</dbReference>
<keyword evidence="4" id="KW-1185">Reference proteome</keyword>
<dbReference type="GeneID" id="32896092"/>
<sequence length="206" mass="22219">MKRREAIAGVASLGVLGAGGVVITRGLPAVDSESPAADGSDDNAGWSDGPIELETIDVQGSEDGTLPVPNDGVTLLNFFAPSCGSCRRAMPHFAAAVDRLRADYADVLTVASVTPPRPEDELADWWDDHDGDWYLGYDPKSRLSTRYFVTGYPVFIAVDPDDEVRWEDDGVIDADRTVRRLEPILEEFVTDAADDSTESADDAADE</sequence>
<dbReference type="InterPro" id="IPR036249">
    <property type="entry name" value="Thioredoxin-like_sf"/>
</dbReference>
<dbReference type="AlphaFoldDB" id="A0A2Z2HX98"/>
<dbReference type="RefSeq" id="WP_086889870.1">
    <property type="nucleotide sequence ID" value="NZ_CP019893.1"/>
</dbReference>
<proteinExistence type="predicted"/>
<dbReference type="KEGG" id="naj:B1756_18425"/>
<dbReference type="Gene3D" id="3.40.30.10">
    <property type="entry name" value="Glutaredoxin"/>
    <property type="match status" value="1"/>
</dbReference>
<dbReference type="PROSITE" id="PS51352">
    <property type="entry name" value="THIOREDOXIN_2"/>
    <property type="match status" value="1"/>
</dbReference>
<feature type="domain" description="Thioredoxin" evidence="2">
    <location>
        <begin position="23"/>
        <end position="190"/>
    </location>
</feature>